<dbReference type="InterPro" id="IPR001128">
    <property type="entry name" value="Cyt_P450"/>
</dbReference>
<dbReference type="PROSITE" id="PS00086">
    <property type="entry name" value="CYTOCHROME_P450"/>
    <property type="match status" value="1"/>
</dbReference>
<sequence>MALREGAASVTQWAIAQRLPRTVLRLAMLRGDPLARLLLQPDRRQPTSAMDGIRHRGELVFTSPGLAAAAGHAAANSVLRSDAFGVGGGHGELPPLLRRTLDRVMRERARGPIDPPSMLAVDPPQHTRYRKLVSRAFTARQVRSLEERVTGTATRLLDELQAEGVREFDLVTRYASLLPVAVIGDLLGVREEDQEDLLRWGDSAALLLDPGLTWRGYRRGERAVQAMADWFAGHVHRLRADPGEDLLSRLAALEGDDALDELELRAVGLLVLGAGFETTVSLISNAVMLFGRHPRQLETVREDPALWENAVDEVLRHDSPVQLTLRTAYQDTVVEGVEIPRGQSVVVLLAGANRDPAVFDAPHVFDVTRKNASEHLAFSAGVHYCLGASLARLEGAVGLRLLYERFPGLRPVGRARRRETRVLRGYAHLPVTVT</sequence>
<organism evidence="3 4">
    <name type="scientific">Streptomyces monticola</name>
    <dbReference type="NCBI Taxonomy" id="2666263"/>
    <lineage>
        <taxon>Bacteria</taxon>
        <taxon>Bacillati</taxon>
        <taxon>Actinomycetota</taxon>
        <taxon>Actinomycetes</taxon>
        <taxon>Kitasatosporales</taxon>
        <taxon>Streptomycetaceae</taxon>
        <taxon>Streptomyces</taxon>
    </lineage>
</organism>
<keyword evidence="2" id="KW-0479">Metal-binding</keyword>
<comment type="caution">
    <text evidence="3">The sequence shown here is derived from an EMBL/GenBank/DDBJ whole genome shotgun (WGS) entry which is preliminary data.</text>
</comment>
<dbReference type="RefSeq" id="WP_381833315.1">
    <property type="nucleotide sequence ID" value="NZ_JBHTCF010000010.1"/>
</dbReference>
<gene>
    <name evidence="3" type="ORF">ACFQVC_22865</name>
</gene>
<dbReference type="PRINTS" id="PR00359">
    <property type="entry name" value="BP450"/>
</dbReference>
<proteinExistence type="inferred from homology"/>
<dbReference type="InterPro" id="IPR036396">
    <property type="entry name" value="Cyt_P450_sf"/>
</dbReference>
<keyword evidence="2" id="KW-0349">Heme</keyword>
<dbReference type="Proteomes" id="UP001596523">
    <property type="component" value="Unassembled WGS sequence"/>
</dbReference>
<dbReference type="Pfam" id="PF00067">
    <property type="entry name" value="p450"/>
    <property type="match status" value="1"/>
</dbReference>
<dbReference type="SUPFAM" id="SSF48264">
    <property type="entry name" value="Cytochrome P450"/>
    <property type="match status" value="1"/>
</dbReference>
<name>A0ABW2JP16_9ACTN</name>
<evidence type="ECO:0000256" key="1">
    <source>
        <dbReference type="ARBA" id="ARBA00010617"/>
    </source>
</evidence>
<dbReference type="PANTHER" id="PTHR46696:SF4">
    <property type="entry name" value="BIOTIN BIOSYNTHESIS CYTOCHROME P450"/>
    <property type="match status" value="1"/>
</dbReference>
<dbReference type="InterPro" id="IPR002397">
    <property type="entry name" value="Cyt_P450_B"/>
</dbReference>
<keyword evidence="4" id="KW-1185">Reference proteome</keyword>
<dbReference type="InterPro" id="IPR017972">
    <property type="entry name" value="Cyt_P450_CS"/>
</dbReference>
<comment type="similarity">
    <text evidence="1 2">Belongs to the cytochrome P450 family.</text>
</comment>
<dbReference type="Gene3D" id="1.10.630.10">
    <property type="entry name" value="Cytochrome P450"/>
    <property type="match status" value="1"/>
</dbReference>
<evidence type="ECO:0000256" key="2">
    <source>
        <dbReference type="RuleBase" id="RU000461"/>
    </source>
</evidence>
<dbReference type="PANTHER" id="PTHR46696">
    <property type="entry name" value="P450, PUTATIVE (EUROFUNG)-RELATED"/>
    <property type="match status" value="1"/>
</dbReference>
<keyword evidence="2" id="KW-0408">Iron</keyword>
<dbReference type="EMBL" id="JBHTCF010000010">
    <property type="protein sequence ID" value="MFC7307057.1"/>
    <property type="molecule type" value="Genomic_DNA"/>
</dbReference>
<dbReference type="CDD" id="cd20625">
    <property type="entry name" value="CYP164-like"/>
    <property type="match status" value="1"/>
</dbReference>
<protein>
    <submittedName>
        <fullName evidence="3">Cytochrome P450</fullName>
    </submittedName>
</protein>
<keyword evidence="2" id="KW-0503">Monooxygenase</keyword>
<evidence type="ECO:0000313" key="3">
    <source>
        <dbReference type="EMBL" id="MFC7307057.1"/>
    </source>
</evidence>
<evidence type="ECO:0000313" key="4">
    <source>
        <dbReference type="Proteomes" id="UP001596523"/>
    </source>
</evidence>
<reference evidence="4" key="1">
    <citation type="journal article" date="2019" name="Int. J. Syst. Evol. Microbiol.">
        <title>The Global Catalogue of Microorganisms (GCM) 10K type strain sequencing project: providing services to taxonomists for standard genome sequencing and annotation.</title>
        <authorList>
            <consortium name="The Broad Institute Genomics Platform"/>
            <consortium name="The Broad Institute Genome Sequencing Center for Infectious Disease"/>
            <person name="Wu L."/>
            <person name="Ma J."/>
        </authorList>
    </citation>
    <scope>NUCLEOTIDE SEQUENCE [LARGE SCALE GENOMIC DNA]</scope>
    <source>
        <strain evidence="4">SYNS20</strain>
    </source>
</reference>
<keyword evidence="2" id="KW-0560">Oxidoreductase</keyword>
<accession>A0ABW2JP16</accession>